<dbReference type="EMBL" id="CP010827">
    <property type="protein sequence ID" value="AJI80068.1"/>
    <property type="molecule type" value="Genomic_DNA"/>
</dbReference>
<sequence>MLGDTLTEHGLVQNFARAQGGLSHMLDILVIVIVVLAFGGPSSINELMDGDA</sequence>
<gene>
    <name evidence="2" type="ORF">CSING_12915</name>
</gene>
<protein>
    <submittedName>
        <fullName evidence="2">Uncharacterized protein</fullName>
    </submittedName>
</protein>
<dbReference type="STRING" id="161899.CSING_12915"/>
<keyword evidence="1" id="KW-0812">Transmembrane</keyword>
<name>A0A0B6EZ66_9CORY</name>
<feature type="transmembrane region" description="Helical" evidence="1">
    <location>
        <begin position="20"/>
        <end position="38"/>
    </location>
</feature>
<dbReference type="Proteomes" id="UP000031890">
    <property type="component" value="Chromosome"/>
</dbReference>
<reference evidence="2 3" key="1">
    <citation type="journal article" date="2015" name="Genome Announc.">
        <title>Complete Genome Sequence and Annotation of Corynebacterium singulare DSM 44357, Isolated from a Human Semen Specimen.</title>
        <authorList>
            <person name="Merten M."/>
            <person name="Brinkrolf K."/>
            <person name="Albersmeier A."/>
            <person name="Kutter Y."/>
            <person name="Ruckert C."/>
            <person name="Tauch A."/>
        </authorList>
    </citation>
    <scope>NUCLEOTIDE SEQUENCE [LARGE SCALE GENOMIC DNA]</scope>
    <source>
        <strain evidence="2">IBS B52218</strain>
    </source>
</reference>
<proteinExistence type="predicted"/>
<keyword evidence="1" id="KW-0472">Membrane</keyword>
<evidence type="ECO:0000313" key="3">
    <source>
        <dbReference type="Proteomes" id="UP000031890"/>
    </source>
</evidence>
<dbReference type="RefSeq" id="WP_158407812.1">
    <property type="nucleotide sequence ID" value="NZ_CP010827.1"/>
</dbReference>
<dbReference type="AlphaFoldDB" id="A0A0B6EZ66"/>
<dbReference type="HOGENOM" id="CLU_3078910_0_0_11"/>
<keyword evidence="1" id="KW-1133">Transmembrane helix</keyword>
<organism evidence="2 3">
    <name type="scientific">Corynebacterium singulare</name>
    <dbReference type="NCBI Taxonomy" id="161899"/>
    <lineage>
        <taxon>Bacteria</taxon>
        <taxon>Bacillati</taxon>
        <taxon>Actinomycetota</taxon>
        <taxon>Actinomycetes</taxon>
        <taxon>Mycobacteriales</taxon>
        <taxon>Corynebacteriaceae</taxon>
        <taxon>Corynebacterium</taxon>
    </lineage>
</organism>
<evidence type="ECO:0000313" key="2">
    <source>
        <dbReference type="EMBL" id="AJI80068.1"/>
    </source>
</evidence>
<dbReference type="KEGG" id="csx:CSING_12915"/>
<accession>A0A0B6EZ66</accession>
<evidence type="ECO:0000256" key="1">
    <source>
        <dbReference type="SAM" id="Phobius"/>
    </source>
</evidence>